<evidence type="ECO:0000259" key="7">
    <source>
        <dbReference type="Pfam" id="PF03109"/>
    </source>
</evidence>
<dbReference type="InterPro" id="IPR051409">
    <property type="entry name" value="Atypical_kinase_ADCK"/>
</dbReference>
<reference evidence="9" key="2">
    <citation type="journal article" date="2019" name="IMA Fungus">
        <title>Genome sequencing and comparison of five Tilletia species to identify candidate genes for the detection of regulated species infecting wheat.</title>
        <authorList>
            <person name="Nguyen H.D.T."/>
            <person name="Sultana T."/>
            <person name="Kesanakurti P."/>
            <person name="Hambleton S."/>
        </authorList>
    </citation>
    <scope>NUCLEOTIDE SEQUENCE</scope>
    <source>
        <strain evidence="9">DAOMC 236416</strain>
    </source>
</reference>
<sequence>MRNSLLRGVVEAAAIAANISKLAQHSITRSTPPSSTTPWPTQRQHPQQQEPVEVSEDEYTPAFISVPQHQHQPHPPPAAQQHRPQQPLTLPKDERSSKEDAQQPTQDIPPPKAPSPPPAPITPQQSEPVPEPTPPPTTAPPPPPPTSTATDEDYDPETTPRQTPLRAAKVPSSRLGRLMHYGSLGAGLAWGAAGQYISPSPGGSKNAFMGEANLRRLVDKLSTMRGAALKMGQFMSIQDSNMLPPELEEVLLRVQNSANYMPEWQMEKVMREDLGPEWRSNFDTFSPIPFAAASIGQVHSAILSSSHPSPLAGTKVAVKIQFPGIKQSIASDLGYLTTLLTASALLPRGLFLDKTIETMRGELEDECDYVREAEMGRRFARLLDEVQGPGKSSAVEGVMDFAVPRVVDELCTGRVLTTEMMKGRPLTQSARYSQERRNQIATSILRLCLQELFQFRLMQTDPNWSNFLLNERTNTLELLDFGATREYSPAFIDKWFALLSAAVRGDRESCLEWSAKIGYLTGEESDAMLEAHLSSMLLLAEPFSPSSPSPYPFTNQTITSRVRSHIPVMLKERKTPPPKETYSLNRKLSGAFLLCARLGAEVPCREVWEEVAGAYRREVEVASTSGGTNGRVVEGRRGIHTLARGAQGRSIRQGPSELASPILSHPSIQRRLQHTSTHAYGRQRPLNLRATWDQTLSPRLPTSSQSRAKLELPQDPLGIESPTSGVEAPVLGPNKVAEETMKGALGQSEEGGGVKSGPKPVWIRGIMVPRKPPPPGPEDCCMSGCVHCTYDIYADAIQDYISSLDLARQDLERLEPALSEEDWERARELGIKRVIVAQQQKMKGKEKAQEEAQREVDEAVRNVVDPTLRAFLDMERRMKKKIKAEGKVVEKEGLEREREKEKVKVNKA</sequence>
<feature type="compositionally biased region" description="Low complexity" evidence="6">
    <location>
        <begin position="26"/>
        <end position="41"/>
    </location>
</feature>
<feature type="compositionally biased region" description="Pro residues" evidence="6">
    <location>
        <begin position="107"/>
        <end position="121"/>
    </location>
</feature>
<keyword evidence="4" id="KW-0067">ATP-binding</keyword>
<keyword evidence="5" id="KW-0175">Coiled coil</keyword>
<feature type="compositionally biased region" description="Polar residues" evidence="6">
    <location>
        <begin position="692"/>
        <end position="707"/>
    </location>
</feature>
<evidence type="ECO:0000256" key="4">
    <source>
        <dbReference type="ARBA" id="ARBA00022840"/>
    </source>
</evidence>
<keyword evidence="10" id="KW-1185">Reference proteome</keyword>
<organism evidence="9 10">
    <name type="scientific">Tilletia indica</name>
    <dbReference type="NCBI Taxonomy" id="43049"/>
    <lineage>
        <taxon>Eukaryota</taxon>
        <taxon>Fungi</taxon>
        <taxon>Dikarya</taxon>
        <taxon>Basidiomycota</taxon>
        <taxon>Ustilaginomycotina</taxon>
        <taxon>Exobasidiomycetes</taxon>
        <taxon>Tilletiales</taxon>
        <taxon>Tilletiaceae</taxon>
        <taxon>Tilletia</taxon>
    </lineage>
</organism>
<evidence type="ECO:0000313" key="10">
    <source>
        <dbReference type="Proteomes" id="UP000077521"/>
    </source>
</evidence>
<dbReference type="InterPro" id="IPR034646">
    <property type="entry name" value="ADCK3_dom"/>
</dbReference>
<feature type="region of interest" description="Disordered" evidence="6">
    <location>
        <begin position="24"/>
        <end position="171"/>
    </location>
</feature>
<feature type="domain" description="ABC1 atypical kinase-like" evidence="7">
    <location>
        <begin position="253"/>
        <end position="512"/>
    </location>
</feature>
<gene>
    <name evidence="9" type="ORF">A4X13_0g2411</name>
</gene>
<dbReference type="PRINTS" id="PR01217">
    <property type="entry name" value="PRICHEXTENSN"/>
</dbReference>
<dbReference type="SUPFAM" id="SSF56112">
    <property type="entry name" value="Protein kinase-like (PK-like)"/>
    <property type="match status" value="1"/>
</dbReference>
<protein>
    <recommendedName>
        <fullName evidence="11">ABC1 atypical kinase-like domain-containing protein</fullName>
    </recommendedName>
</protein>
<dbReference type="Pfam" id="PF03109">
    <property type="entry name" value="ABC1"/>
    <property type="match status" value="1"/>
</dbReference>
<proteinExistence type="inferred from homology"/>
<accession>A0A177TTX4</accession>
<dbReference type="Pfam" id="PF09791">
    <property type="entry name" value="Oxidored-like"/>
    <property type="match status" value="1"/>
</dbReference>
<dbReference type="CDD" id="cd13970">
    <property type="entry name" value="ABC1_ADCK3"/>
    <property type="match status" value="1"/>
</dbReference>
<keyword evidence="2" id="KW-0808">Transferase</keyword>
<reference evidence="9" key="1">
    <citation type="submission" date="2016-04" db="EMBL/GenBank/DDBJ databases">
        <authorList>
            <person name="Nguyen H.D."/>
            <person name="Samba Siva P."/>
            <person name="Cullis J."/>
            <person name="Levesque C.A."/>
            <person name="Hambleton S."/>
        </authorList>
    </citation>
    <scope>NUCLEOTIDE SEQUENCE</scope>
    <source>
        <strain evidence="9">DAOMC 236416</strain>
    </source>
</reference>
<dbReference type="GO" id="GO:0016740">
    <property type="term" value="F:transferase activity"/>
    <property type="evidence" value="ECO:0007669"/>
    <property type="project" value="UniProtKB-KW"/>
</dbReference>
<feature type="region of interest" description="Disordered" evidence="6">
    <location>
        <begin position="674"/>
        <end position="709"/>
    </location>
</feature>
<dbReference type="EMBL" id="LWDF02000114">
    <property type="protein sequence ID" value="KAE8257362.1"/>
    <property type="molecule type" value="Genomic_DNA"/>
</dbReference>
<dbReference type="PANTHER" id="PTHR43851:SF3">
    <property type="entry name" value="COENZYME Q8"/>
    <property type="match status" value="1"/>
</dbReference>
<dbReference type="GO" id="GO:0005524">
    <property type="term" value="F:ATP binding"/>
    <property type="evidence" value="ECO:0007669"/>
    <property type="project" value="UniProtKB-KW"/>
</dbReference>
<evidence type="ECO:0000256" key="3">
    <source>
        <dbReference type="ARBA" id="ARBA00022741"/>
    </source>
</evidence>
<keyword evidence="3" id="KW-0547">Nucleotide-binding</keyword>
<evidence type="ECO:0000259" key="8">
    <source>
        <dbReference type="Pfam" id="PF09791"/>
    </source>
</evidence>
<evidence type="ECO:0000256" key="2">
    <source>
        <dbReference type="ARBA" id="ARBA00022679"/>
    </source>
</evidence>
<evidence type="ECO:0000256" key="1">
    <source>
        <dbReference type="ARBA" id="ARBA00009670"/>
    </source>
</evidence>
<dbReference type="AlphaFoldDB" id="A0A177TTX4"/>
<comment type="caution">
    <text evidence="9">The sequence shown here is derived from an EMBL/GenBank/DDBJ whole genome shotgun (WGS) entry which is preliminary data.</text>
</comment>
<comment type="similarity">
    <text evidence="1">Belongs to the protein kinase superfamily. ADCK protein kinase family.</text>
</comment>
<dbReference type="PANTHER" id="PTHR43851">
    <property type="match status" value="1"/>
</dbReference>
<dbReference type="Proteomes" id="UP000077521">
    <property type="component" value="Unassembled WGS sequence"/>
</dbReference>
<evidence type="ECO:0000256" key="6">
    <source>
        <dbReference type="SAM" id="MobiDB-lite"/>
    </source>
</evidence>
<feature type="coiled-coil region" evidence="5">
    <location>
        <begin position="835"/>
        <end position="862"/>
    </location>
</feature>
<dbReference type="InterPro" id="IPR019180">
    <property type="entry name" value="Oxidoreductase-like_N"/>
</dbReference>
<feature type="compositionally biased region" description="Basic and acidic residues" evidence="6">
    <location>
        <begin position="91"/>
        <end position="101"/>
    </location>
</feature>
<dbReference type="GO" id="GO:0006744">
    <property type="term" value="P:ubiquinone biosynthetic process"/>
    <property type="evidence" value="ECO:0007669"/>
    <property type="project" value="TreeGrafter"/>
</dbReference>
<dbReference type="InterPro" id="IPR011009">
    <property type="entry name" value="Kinase-like_dom_sf"/>
</dbReference>
<evidence type="ECO:0008006" key="11">
    <source>
        <dbReference type="Google" id="ProtNLM"/>
    </source>
</evidence>
<feature type="compositionally biased region" description="Pro residues" evidence="6">
    <location>
        <begin position="129"/>
        <end position="146"/>
    </location>
</feature>
<dbReference type="InterPro" id="IPR004147">
    <property type="entry name" value="ABC1_dom"/>
</dbReference>
<evidence type="ECO:0000256" key="5">
    <source>
        <dbReference type="SAM" id="Coils"/>
    </source>
</evidence>
<evidence type="ECO:0000313" key="9">
    <source>
        <dbReference type="EMBL" id="KAE8257362.1"/>
    </source>
</evidence>
<feature type="domain" description="Oxidoreductase-like" evidence="8">
    <location>
        <begin position="763"/>
        <end position="808"/>
    </location>
</feature>
<name>A0A177TTX4_9BASI</name>